<dbReference type="RefSeq" id="XP_067491113.1">
    <property type="nucleotide sequence ID" value="XM_067632888.1"/>
</dbReference>
<dbReference type="VEuPathDB" id="FungiDB:DFL_003888"/>
<feature type="compositionally biased region" description="Basic residues" evidence="1">
    <location>
        <begin position="567"/>
        <end position="581"/>
    </location>
</feature>
<dbReference type="GeneID" id="93586199"/>
<sequence>MAFSKLAEEHHFGSLQFSSTHTYMNSPTDRITVVSANDDDVEYFDLSFPESGGKSGNYFRRVVKIRIPVAKTHVFWNGAGSPKYEFVVKTDSKFAQYLVKQEDGSFAPVTHPDFPDKDQAWITRGYLKDETFIDEGVFVLGETTMPGDLAQIMREIQQLGGSVHTVGAGGIGDKDALGAVTSVGLDPRKFYDYWRKIGRLAEERAEKERLAASLGVSSVEVDGEYLEIDVGVRDPILPLVASAAAAQVLEVTSAQAVATNIKDDEVSFQTVPTDDKDEDASVHAVGADNKDDEVPIQAVATKEKEKDDEVSVKVIVSDHKDDEVSVRSVTTKDKDDEVSIHVVATDYKDDEVSVQPVAINGKEDEASVQAIVPDHDDDEVSVEPAAAETTVADPALAAAAAKKAKRARQRAKQRAKGKARRRQAKKDDGRRTPIGVLGNPPKHSTNNTPSDPAILDASDADKENISPNNVPETLSPKSSTYYVISGPAIDIDEIDAPNINAPARSTEELAPSTAPDNAVDVDEGGKENVAAVGVPMTPPSSEKAKSGPLKPVLKQPSPPGDLEPKARALRAAKRDKSRRVRFPYWLVGVKNDGEESNEEKYENSEEEEEEDEEEESSEEEPKVYARELHGSKVAVKKAAPYWGEAGQKIPGWAALSDPSSAESLGRGARKPKGEVYEEGEEEEEYEEEYEEEEGEEVMTEGEEGVEEVVVGAPAMATQTIVAPVAGYWTPPRSRVELNILPRWSIS</sequence>
<dbReference type="Proteomes" id="UP000283090">
    <property type="component" value="Unassembled WGS sequence"/>
</dbReference>
<reference evidence="2 3" key="1">
    <citation type="submission" date="2019-01" db="EMBL/GenBank/DDBJ databases">
        <title>Intercellular communication is required for trap formation in the nematode-trapping fungus Duddingtonia flagrans.</title>
        <authorList>
            <person name="Youssar L."/>
            <person name="Wernet V."/>
            <person name="Hensel N."/>
            <person name="Hildebrandt H.-G."/>
            <person name="Fischer R."/>
        </authorList>
    </citation>
    <scope>NUCLEOTIDE SEQUENCE [LARGE SCALE GENOMIC DNA]</scope>
    <source>
        <strain evidence="2 3">CBS H-5679</strain>
    </source>
</reference>
<proteinExistence type="predicted"/>
<feature type="compositionally biased region" description="Polar residues" evidence="1">
    <location>
        <begin position="465"/>
        <end position="478"/>
    </location>
</feature>
<accession>A0A437A338</accession>
<evidence type="ECO:0000256" key="1">
    <source>
        <dbReference type="SAM" id="MobiDB-lite"/>
    </source>
</evidence>
<dbReference type="AlphaFoldDB" id="A0A437A338"/>
<gene>
    <name evidence="2" type="ORF">DFL_003888</name>
</gene>
<feature type="region of interest" description="Disordered" evidence="1">
    <location>
        <begin position="650"/>
        <end position="704"/>
    </location>
</feature>
<name>A0A437A338_ARTFL</name>
<dbReference type="OrthoDB" id="5372813at2759"/>
<dbReference type="EMBL" id="SAEB01000006">
    <property type="protein sequence ID" value="RVD85569.1"/>
    <property type="molecule type" value="Genomic_DNA"/>
</dbReference>
<comment type="caution">
    <text evidence="2">The sequence shown here is derived from an EMBL/GenBank/DDBJ whole genome shotgun (WGS) entry which is preliminary data.</text>
</comment>
<feature type="compositionally biased region" description="Acidic residues" evidence="1">
    <location>
        <begin position="676"/>
        <end position="704"/>
    </location>
</feature>
<feature type="region of interest" description="Disordered" evidence="1">
    <location>
        <begin position="377"/>
        <end position="478"/>
    </location>
</feature>
<feature type="compositionally biased region" description="Basic residues" evidence="1">
    <location>
        <begin position="402"/>
        <end position="424"/>
    </location>
</feature>
<evidence type="ECO:0000313" key="2">
    <source>
        <dbReference type="EMBL" id="RVD85569.1"/>
    </source>
</evidence>
<protein>
    <submittedName>
        <fullName evidence="2">Uncharacterized protein</fullName>
    </submittedName>
</protein>
<evidence type="ECO:0000313" key="3">
    <source>
        <dbReference type="Proteomes" id="UP000283090"/>
    </source>
</evidence>
<organism evidence="2 3">
    <name type="scientific">Arthrobotrys flagrans</name>
    <name type="common">Nematode-trapping fungus</name>
    <name type="synonym">Trichothecium flagrans</name>
    <dbReference type="NCBI Taxonomy" id="97331"/>
    <lineage>
        <taxon>Eukaryota</taxon>
        <taxon>Fungi</taxon>
        <taxon>Dikarya</taxon>
        <taxon>Ascomycota</taxon>
        <taxon>Pezizomycotina</taxon>
        <taxon>Orbiliomycetes</taxon>
        <taxon>Orbiliales</taxon>
        <taxon>Orbiliaceae</taxon>
        <taxon>Arthrobotrys</taxon>
    </lineage>
</organism>
<feature type="region of interest" description="Disordered" evidence="1">
    <location>
        <begin position="500"/>
        <end position="626"/>
    </location>
</feature>
<keyword evidence="3" id="KW-1185">Reference proteome</keyword>
<feature type="compositionally biased region" description="Acidic residues" evidence="1">
    <location>
        <begin position="604"/>
        <end position="618"/>
    </location>
</feature>